<evidence type="ECO:0000259" key="8">
    <source>
        <dbReference type="Pfam" id="PF03176"/>
    </source>
</evidence>
<evidence type="ECO:0000256" key="2">
    <source>
        <dbReference type="ARBA" id="ARBA00010157"/>
    </source>
</evidence>
<sequence length="207" mass="22281">MVSLRLDFNNTGASDVARKLRQKVGVNGDKPGTIDNGRVRLYVIGQGALSTAAAGNTKHDIAAAERWNLPIILIVLLAVFGSLAAAAIPLALGICTVAITMGLVYLLSTYTTMSVFVTSTVSMFGIALAVDYSLFILMRFREELRAGRQPQQAIDAAMGTSGLAVVLSGMTVVASLTGIYLIDTRRWHRWPPARFSRSRSRCSPRPP</sequence>
<evidence type="ECO:0000256" key="1">
    <source>
        <dbReference type="ARBA" id="ARBA00004651"/>
    </source>
</evidence>
<comment type="similarity">
    <text evidence="2">Belongs to the resistance-nodulation-cell division (RND) (TC 2.A.6) family. MmpL subfamily.</text>
</comment>
<reference evidence="9" key="1">
    <citation type="submission" date="2014-01" db="EMBL/GenBank/DDBJ databases">
        <authorList>
            <person name="Brown-Elliot B."/>
            <person name="Wallace R."/>
            <person name="Lenaerts A."/>
            <person name="Ordway D."/>
            <person name="DeGroote M.A."/>
            <person name="Parker T."/>
            <person name="Sizemore C."/>
            <person name="Tallon L.J."/>
            <person name="Sadzewicz L.K."/>
            <person name="Sengamalay N."/>
            <person name="Fraser C.M."/>
            <person name="Hine E."/>
            <person name="Shefchek K.A."/>
            <person name="Das S.P."/>
            <person name="Tettelin H."/>
        </authorList>
    </citation>
    <scope>NUCLEOTIDE SEQUENCE [LARGE SCALE GENOMIC DNA]</scope>
    <source>
        <strain evidence="9">4042</strain>
    </source>
</reference>
<gene>
    <name evidence="9" type="ORF">I553_8259</name>
</gene>
<keyword evidence="4 7" id="KW-0812">Transmembrane</keyword>
<dbReference type="SUPFAM" id="SSF82866">
    <property type="entry name" value="Multidrug efflux transporter AcrB transmembrane domain"/>
    <property type="match status" value="1"/>
</dbReference>
<dbReference type="GO" id="GO:0005886">
    <property type="term" value="C:plasma membrane"/>
    <property type="evidence" value="ECO:0007669"/>
    <property type="project" value="UniProtKB-SubCell"/>
</dbReference>
<accession>X8BLJ4</accession>
<proteinExistence type="inferred from homology"/>
<keyword evidence="3" id="KW-1003">Cell membrane</keyword>
<dbReference type="EMBL" id="JAOB01000040">
    <property type="protein sequence ID" value="EUA43925.1"/>
    <property type="molecule type" value="Genomic_DNA"/>
</dbReference>
<keyword evidence="5 7" id="KW-1133">Transmembrane helix</keyword>
<dbReference type="InterPro" id="IPR050545">
    <property type="entry name" value="Mycobact_MmpL"/>
</dbReference>
<keyword evidence="6 7" id="KW-0472">Membrane</keyword>
<organism evidence="9">
    <name type="scientific">Mycobacterium xenopi 4042</name>
    <dbReference type="NCBI Taxonomy" id="1299334"/>
    <lineage>
        <taxon>Bacteria</taxon>
        <taxon>Bacillati</taxon>
        <taxon>Actinomycetota</taxon>
        <taxon>Actinomycetes</taxon>
        <taxon>Mycobacteriales</taxon>
        <taxon>Mycobacteriaceae</taxon>
        <taxon>Mycobacterium</taxon>
    </lineage>
</organism>
<dbReference type="InterPro" id="IPR004869">
    <property type="entry name" value="MMPL_dom"/>
</dbReference>
<dbReference type="Gene3D" id="1.20.1640.10">
    <property type="entry name" value="Multidrug efflux transporter AcrB transmembrane domain"/>
    <property type="match status" value="1"/>
</dbReference>
<evidence type="ECO:0000256" key="5">
    <source>
        <dbReference type="ARBA" id="ARBA00022989"/>
    </source>
</evidence>
<name>X8BLJ4_MYCXE</name>
<feature type="transmembrane region" description="Helical" evidence="7">
    <location>
        <begin position="113"/>
        <end position="135"/>
    </location>
</feature>
<dbReference type="PANTHER" id="PTHR33406:SF13">
    <property type="entry name" value="MEMBRANE PROTEIN YDFJ"/>
    <property type="match status" value="1"/>
</dbReference>
<feature type="transmembrane region" description="Helical" evidence="7">
    <location>
        <begin position="74"/>
        <end position="107"/>
    </location>
</feature>
<protein>
    <submittedName>
        <fullName evidence="9">MMPL family protein</fullName>
    </submittedName>
</protein>
<evidence type="ECO:0000256" key="6">
    <source>
        <dbReference type="ARBA" id="ARBA00023136"/>
    </source>
</evidence>
<evidence type="ECO:0000256" key="3">
    <source>
        <dbReference type="ARBA" id="ARBA00022475"/>
    </source>
</evidence>
<evidence type="ECO:0000313" key="9">
    <source>
        <dbReference type="EMBL" id="EUA43925.1"/>
    </source>
</evidence>
<dbReference type="Pfam" id="PF03176">
    <property type="entry name" value="MMPL"/>
    <property type="match status" value="1"/>
</dbReference>
<evidence type="ECO:0000256" key="4">
    <source>
        <dbReference type="ARBA" id="ARBA00022692"/>
    </source>
</evidence>
<dbReference type="PATRIC" id="fig|1299334.3.peg.3901"/>
<feature type="domain" description="Membrane transport protein MMPL" evidence="8">
    <location>
        <begin position="37"/>
        <end position="185"/>
    </location>
</feature>
<feature type="transmembrane region" description="Helical" evidence="7">
    <location>
        <begin position="156"/>
        <end position="182"/>
    </location>
</feature>
<comment type="caution">
    <text evidence="9">The sequence shown here is derived from an EMBL/GenBank/DDBJ whole genome shotgun (WGS) entry which is preliminary data.</text>
</comment>
<comment type="subcellular location">
    <subcellularLocation>
        <location evidence="1">Cell membrane</location>
        <topology evidence="1">Multi-pass membrane protein</topology>
    </subcellularLocation>
</comment>
<dbReference type="AlphaFoldDB" id="X8BLJ4"/>
<evidence type="ECO:0000256" key="7">
    <source>
        <dbReference type="SAM" id="Phobius"/>
    </source>
</evidence>
<dbReference type="PANTHER" id="PTHR33406">
    <property type="entry name" value="MEMBRANE PROTEIN MJ1562-RELATED"/>
    <property type="match status" value="1"/>
</dbReference>